<feature type="transmembrane region" description="Helical" evidence="8">
    <location>
        <begin position="242"/>
        <end position="259"/>
    </location>
</feature>
<protein>
    <recommendedName>
        <fullName evidence="8">Ammonium transporter</fullName>
    </recommendedName>
</protein>
<dbReference type="InterPro" id="IPR029020">
    <property type="entry name" value="Ammonium/urea_transptr"/>
</dbReference>
<dbReference type="SUPFAM" id="SSF111352">
    <property type="entry name" value="Ammonium transporter"/>
    <property type="match status" value="1"/>
</dbReference>
<keyword evidence="7 8" id="KW-0924">Ammonia transport</keyword>
<keyword evidence="6 8" id="KW-0472">Membrane</keyword>
<name>A0A238WRE0_9RHOB</name>
<feature type="transmembrane region" description="Helical" evidence="8">
    <location>
        <begin position="359"/>
        <end position="380"/>
    </location>
</feature>
<dbReference type="GO" id="GO:0008519">
    <property type="term" value="F:ammonium channel activity"/>
    <property type="evidence" value="ECO:0007669"/>
    <property type="project" value="InterPro"/>
</dbReference>
<dbReference type="InterPro" id="IPR024041">
    <property type="entry name" value="NH4_transpt_AmtB-like_dom"/>
</dbReference>
<feature type="transmembrane region" description="Helical" evidence="8">
    <location>
        <begin position="386"/>
        <end position="411"/>
    </location>
</feature>
<sequence length="444" mass="46526">MKLLKTLAPAAALIALPALGFAQDATADAAAVPDINPYIFTTLLFLIGGFLVFWMAAGFAMLEAGLVRSKNVAMQLTKNIALFSIAAIMYWLVGFNLMYPGDGWLVAGYVGMLFSPTVLEPVGLDASAAALDYASVASDFFFQLMFCATTASIVSGTLAERIKLWPFLIFVVVLTGFIYPIEASWQWGGGWLSEAGFSDFAGSTLVHAAGGFAALAGALILGPRIGKYNKEGRTVPIPGSNLALATLGTFILWLGWFGFNGGSQLAAGTVGDVTDISRIFANTNMAAAAGSVAALILTQVLYKKVDLTMVLNGALAGLVSITAGPLDPTLFGALWIGAVGGIIVVFAVPMLDKMKIDDVVGAIPVHLLAGIWGTLAVPFYTEGTSFGVQALGVISIGLFVFVTSAVLWFILKAVVGIRVSEEDEINGLDMAELGMEAYPEFSKG</sequence>
<dbReference type="RefSeq" id="WP_089270269.1">
    <property type="nucleotide sequence ID" value="NZ_FZNN01000007.1"/>
</dbReference>
<accession>A0A238WRE0</accession>
<evidence type="ECO:0000313" key="12">
    <source>
        <dbReference type="Proteomes" id="UP000198417"/>
    </source>
</evidence>
<dbReference type="InterPro" id="IPR018047">
    <property type="entry name" value="Ammonium_transpt_CS"/>
</dbReference>
<evidence type="ECO:0000259" key="10">
    <source>
        <dbReference type="Pfam" id="PF00909"/>
    </source>
</evidence>
<evidence type="ECO:0000256" key="2">
    <source>
        <dbReference type="ARBA" id="ARBA00005887"/>
    </source>
</evidence>
<keyword evidence="9" id="KW-0732">Signal</keyword>
<feature type="transmembrane region" description="Helical" evidence="8">
    <location>
        <begin position="332"/>
        <end position="352"/>
    </location>
</feature>
<comment type="subcellular location">
    <subcellularLocation>
        <location evidence="8">Cell membrane</location>
        <topology evidence="8">Multi-pass membrane protein</topology>
    </subcellularLocation>
    <subcellularLocation>
        <location evidence="1">Membrane</location>
        <topology evidence="1">Multi-pass membrane protein</topology>
    </subcellularLocation>
</comment>
<feature type="signal peptide" evidence="9">
    <location>
        <begin position="1"/>
        <end position="22"/>
    </location>
</feature>
<dbReference type="EMBL" id="FZNN01000007">
    <property type="protein sequence ID" value="SNR49082.1"/>
    <property type="molecule type" value="Genomic_DNA"/>
</dbReference>
<evidence type="ECO:0000313" key="11">
    <source>
        <dbReference type="EMBL" id="SNR49082.1"/>
    </source>
</evidence>
<gene>
    <name evidence="11" type="ORF">SAMN06265370_10723</name>
</gene>
<feature type="domain" description="Ammonium transporter AmtB-like" evidence="10">
    <location>
        <begin position="45"/>
        <end position="438"/>
    </location>
</feature>
<feature type="transmembrane region" description="Helical" evidence="8">
    <location>
        <begin position="309"/>
        <end position="326"/>
    </location>
</feature>
<dbReference type="NCBIfam" id="TIGR03644">
    <property type="entry name" value="marine_trans_1"/>
    <property type="match status" value="1"/>
</dbReference>
<feature type="transmembrane region" description="Helical" evidence="8">
    <location>
        <begin position="140"/>
        <end position="159"/>
    </location>
</feature>
<dbReference type="Gene3D" id="1.10.3430.10">
    <property type="entry name" value="Ammonium transporter AmtB like domains"/>
    <property type="match status" value="1"/>
</dbReference>
<keyword evidence="5 8" id="KW-1133">Transmembrane helix</keyword>
<dbReference type="OrthoDB" id="9814202at2"/>
<proteinExistence type="inferred from homology"/>
<evidence type="ECO:0000256" key="4">
    <source>
        <dbReference type="ARBA" id="ARBA00022692"/>
    </source>
</evidence>
<reference evidence="11 12" key="1">
    <citation type="submission" date="2017-06" db="EMBL/GenBank/DDBJ databases">
        <authorList>
            <person name="Kim H.J."/>
            <person name="Triplett B.A."/>
        </authorList>
    </citation>
    <scope>NUCLEOTIDE SEQUENCE [LARGE SCALE GENOMIC DNA]</scope>
    <source>
        <strain evidence="11 12">DSM 29052</strain>
    </source>
</reference>
<dbReference type="InterPro" id="IPR019879">
    <property type="entry name" value="Ammonium_transptr_marine"/>
</dbReference>
<evidence type="ECO:0000256" key="5">
    <source>
        <dbReference type="ARBA" id="ARBA00022989"/>
    </source>
</evidence>
<keyword evidence="12" id="KW-1185">Reference proteome</keyword>
<evidence type="ECO:0000256" key="8">
    <source>
        <dbReference type="RuleBase" id="RU362002"/>
    </source>
</evidence>
<organism evidence="11 12">
    <name type="scientific">Puniceibacterium sediminis</name>
    <dbReference type="NCBI Taxonomy" id="1608407"/>
    <lineage>
        <taxon>Bacteria</taxon>
        <taxon>Pseudomonadati</taxon>
        <taxon>Pseudomonadota</taxon>
        <taxon>Alphaproteobacteria</taxon>
        <taxon>Rhodobacterales</taxon>
        <taxon>Paracoccaceae</taxon>
        <taxon>Puniceibacterium</taxon>
    </lineage>
</organism>
<dbReference type="Proteomes" id="UP000198417">
    <property type="component" value="Unassembled WGS sequence"/>
</dbReference>
<dbReference type="PROSITE" id="PS01219">
    <property type="entry name" value="AMMONIUM_TRANSP"/>
    <property type="match status" value="1"/>
</dbReference>
<dbReference type="GO" id="GO:0005886">
    <property type="term" value="C:plasma membrane"/>
    <property type="evidence" value="ECO:0007669"/>
    <property type="project" value="UniProtKB-SubCell"/>
</dbReference>
<feature type="transmembrane region" description="Helical" evidence="8">
    <location>
        <begin position="164"/>
        <end position="181"/>
    </location>
</feature>
<feature type="transmembrane region" description="Helical" evidence="8">
    <location>
        <begin position="201"/>
        <end position="221"/>
    </location>
</feature>
<dbReference type="Pfam" id="PF00909">
    <property type="entry name" value="Ammonium_transp"/>
    <property type="match status" value="1"/>
</dbReference>
<evidence type="ECO:0000256" key="9">
    <source>
        <dbReference type="SAM" id="SignalP"/>
    </source>
</evidence>
<dbReference type="AlphaFoldDB" id="A0A238WRE0"/>
<keyword evidence="3 8" id="KW-0813">Transport</keyword>
<evidence type="ECO:0000256" key="1">
    <source>
        <dbReference type="ARBA" id="ARBA00004141"/>
    </source>
</evidence>
<feature type="transmembrane region" description="Helical" evidence="8">
    <location>
        <begin position="80"/>
        <end position="99"/>
    </location>
</feature>
<feature type="transmembrane region" description="Helical" evidence="8">
    <location>
        <begin position="38"/>
        <end position="59"/>
    </location>
</feature>
<feature type="transmembrane region" description="Helical" evidence="8">
    <location>
        <begin position="279"/>
        <end position="302"/>
    </location>
</feature>
<dbReference type="PANTHER" id="PTHR11730:SF62">
    <property type="entry name" value="AMMONIUM TRANSPORTER SLL1017-RELATED"/>
    <property type="match status" value="1"/>
</dbReference>
<keyword evidence="4 8" id="KW-0812">Transmembrane</keyword>
<evidence type="ECO:0000256" key="3">
    <source>
        <dbReference type="ARBA" id="ARBA00022448"/>
    </source>
</evidence>
<comment type="similarity">
    <text evidence="2 8">Belongs to the ammonia transporter channel (TC 1.A.11.2) family.</text>
</comment>
<evidence type="ECO:0000256" key="6">
    <source>
        <dbReference type="ARBA" id="ARBA00023136"/>
    </source>
</evidence>
<dbReference type="PANTHER" id="PTHR11730">
    <property type="entry name" value="AMMONIUM TRANSPORTER"/>
    <property type="match status" value="1"/>
</dbReference>
<evidence type="ECO:0000256" key="7">
    <source>
        <dbReference type="ARBA" id="ARBA00023177"/>
    </source>
</evidence>
<dbReference type="InterPro" id="IPR001905">
    <property type="entry name" value="Ammonium_transpt"/>
</dbReference>
<feature type="chain" id="PRO_5013076760" description="Ammonium transporter" evidence="9">
    <location>
        <begin position="23"/>
        <end position="444"/>
    </location>
</feature>
<dbReference type="GO" id="GO:0097272">
    <property type="term" value="P:ammonium homeostasis"/>
    <property type="evidence" value="ECO:0007669"/>
    <property type="project" value="TreeGrafter"/>
</dbReference>
<dbReference type="NCBIfam" id="TIGR00836">
    <property type="entry name" value="amt"/>
    <property type="match status" value="1"/>
</dbReference>